<accession>A0A134BEB7</accession>
<proteinExistence type="predicted"/>
<evidence type="ECO:0000313" key="3">
    <source>
        <dbReference type="Proteomes" id="UP000070531"/>
    </source>
</evidence>
<evidence type="ECO:0000313" key="2">
    <source>
        <dbReference type="EMBL" id="KXB78259.1"/>
    </source>
</evidence>
<keyword evidence="1" id="KW-1133">Transmembrane helix</keyword>
<dbReference type="AlphaFoldDB" id="A0A134BEB7"/>
<dbReference type="STRING" id="419005.HMPREF1860_01006"/>
<organism evidence="2">
    <name type="scientific">Prevotella amnii</name>
    <dbReference type="NCBI Taxonomy" id="419005"/>
    <lineage>
        <taxon>Bacteria</taxon>
        <taxon>Pseudomonadati</taxon>
        <taxon>Bacteroidota</taxon>
        <taxon>Bacteroidia</taxon>
        <taxon>Bacteroidales</taxon>
        <taxon>Prevotellaceae</taxon>
        <taxon>Prevotella</taxon>
    </lineage>
</organism>
<dbReference type="Proteomes" id="UP000070531">
    <property type="component" value="Unassembled WGS sequence"/>
</dbReference>
<comment type="caution">
    <text evidence="2">The sequence shown here is derived from an EMBL/GenBank/DDBJ whole genome shotgun (WGS) entry which is preliminary data.</text>
</comment>
<keyword evidence="1" id="KW-0812">Transmembrane</keyword>
<feature type="transmembrane region" description="Helical" evidence="1">
    <location>
        <begin position="7"/>
        <end position="22"/>
    </location>
</feature>
<name>A0A134BEB7_9BACT</name>
<dbReference type="EMBL" id="LSDL01000045">
    <property type="protein sequence ID" value="KXB78259.1"/>
    <property type="molecule type" value="Genomic_DNA"/>
</dbReference>
<reference evidence="2 3" key="1">
    <citation type="submission" date="2016-01" db="EMBL/GenBank/DDBJ databases">
        <authorList>
            <person name="Oliw E.H."/>
        </authorList>
    </citation>
    <scope>NUCLEOTIDE SEQUENCE [LARGE SCALE GENOMIC DNA]</scope>
    <source>
        <strain evidence="2 3">DNF00307</strain>
    </source>
</reference>
<protein>
    <submittedName>
        <fullName evidence="2">Uncharacterized protein</fullName>
    </submittedName>
</protein>
<sequence>MLYIIKVYLLFIPIYNIILWLDNKENKAAINGCLVFFQSYLYLIC</sequence>
<keyword evidence="1" id="KW-0472">Membrane</keyword>
<gene>
    <name evidence="2" type="ORF">HMPREF1860_01006</name>
</gene>
<evidence type="ECO:0000256" key="1">
    <source>
        <dbReference type="SAM" id="Phobius"/>
    </source>
</evidence>